<organism evidence="1 2">
    <name type="scientific">Solanum bulbocastanum</name>
    <name type="common">Wild potato</name>
    <dbReference type="NCBI Taxonomy" id="147425"/>
    <lineage>
        <taxon>Eukaryota</taxon>
        <taxon>Viridiplantae</taxon>
        <taxon>Streptophyta</taxon>
        <taxon>Embryophyta</taxon>
        <taxon>Tracheophyta</taxon>
        <taxon>Spermatophyta</taxon>
        <taxon>Magnoliopsida</taxon>
        <taxon>eudicotyledons</taxon>
        <taxon>Gunneridae</taxon>
        <taxon>Pentapetalae</taxon>
        <taxon>asterids</taxon>
        <taxon>lamiids</taxon>
        <taxon>Solanales</taxon>
        <taxon>Solanaceae</taxon>
        <taxon>Solanoideae</taxon>
        <taxon>Solaneae</taxon>
        <taxon>Solanum</taxon>
    </lineage>
</organism>
<comment type="caution">
    <text evidence="1">The sequence shown here is derived from an EMBL/GenBank/DDBJ whole genome shotgun (WGS) entry which is preliminary data.</text>
</comment>
<accession>A0AAN8SUS4</accession>
<keyword evidence="2" id="KW-1185">Reference proteome</keyword>
<evidence type="ECO:0000313" key="2">
    <source>
        <dbReference type="Proteomes" id="UP001371456"/>
    </source>
</evidence>
<proteinExistence type="predicted"/>
<gene>
    <name evidence="1" type="ORF">RDI58_029831</name>
</gene>
<sequence length="66" mass="8405">MLHKVSNFRRHLFIMHRDIKLIGFKSWEYKVTLIKKYFIFLRSEIQWPWKRGTDRREKGQFKWYVS</sequence>
<name>A0AAN8SUS4_SOLBU</name>
<evidence type="ECO:0000313" key="1">
    <source>
        <dbReference type="EMBL" id="KAK6774592.1"/>
    </source>
</evidence>
<dbReference type="EMBL" id="JBANQN010000012">
    <property type="protein sequence ID" value="KAK6774592.1"/>
    <property type="molecule type" value="Genomic_DNA"/>
</dbReference>
<protein>
    <submittedName>
        <fullName evidence="1">Uncharacterized protein</fullName>
    </submittedName>
</protein>
<dbReference type="AlphaFoldDB" id="A0AAN8SUS4"/>
<reference evidence="1 2" key="1">
    <citation type="submission" date="2024-02" db="EMBL/GenBank/DDBJ databases">
        <title>de novo genome assembly of Solanum bulbocastanum strain 11H21.</title>
        <authorList>
            <person name="Hosaka A.J."/>
        </authorList>
    </citation>
    <scope>NUCLEOTIDE SEQUENCE [LARGE SCALE GENOMIC DNA]</scope>
    <source>
        <tissue evidence="1">Young leaves</tissue>
    </source>
</reference>
<dbReference type="Proteomes" id="UP001371456">
    <property type="component" value="Unassembled WGS sequence"/>
</dbReference>